<evidence type="ECO:0000256" key="2">
    <source>
        <dbReference type="ARBA" id="ARBA00006618"/>
    </source>
</evidence>
<evidence type="ECO:0000256" key="3">
    <source>
        <dbReference type="ARBA" id="ARBA00022692"/>
    </source>
</evidence>
<dbReference type="AlphaFoldDB" id="A0A653C1M5"/>
<evidence type="ECO:0000313" key="10">
    <source>
        <dbReference type="EMBL" id="VEN41751.1"/>
    </source>
</evidence>
<dbReference type="EMBL" id="CAACVG010006790">
    <property type="protein sequence ID" value="VEN41751.1"/>
    <property type="molecule type" value="Genomic_DNA"/>
</dbReference>
<dbReference type="GO" id="GO:0051033">
    <property type="term" value="F:RNA transmembrane transporter activity"/>
    <property type="evidence" value="ECO:0007669"/>
    <property type="project" value="TreeGrafter"/>
</dbReference>
<evidence type="ECO:0000256" key="7">
    <source>
        <dbReference type="ARBA" id="ARBA00023180"/>
    </source>
</evidence>
<evidence type="ECO:0000256" key="1">
    <source>
        <dbReference type="ARBA" id="ARBA00004141"/>
    </source>
</evidence>
<evidence type="ECO:0000256" key="8">
    <source>
        <dbReference type="SAM" id="Phobius"/>
    </source>
</evidence>
<feature type="transmembrane region" description="Helical" evidence="8">
    <location>
        <begin position="585"/>
        <end position="606"/>
    </location>
</feature>
<sequence>MMILSVIAITFVVKSCLCFQPIINNTLDYNVTYSFNITNDIERILGFHDSNINNTNIDVPPTIWISSNASISTPLMIVARQPKRMLSWQLPMVVESESGEKTFQTVSRTLCHDIIGHTRLGFTQPDIGPLVSVSTASPENVEFSIRVSYQDFFYLDHQISYNFNITPSEPRYFYYNFTPNALLKEDSNYETVILEVNSDDEICMTVSIQNVSCPVFDTNQDVTFRGFYETVNKKGGITIPKYKFPYGFYVVFVAKPDDFQCSSFTGFQSNNVERIKNISLIIKPSITYSEYVRAIFMTLAAIGAFYVVFGLSYFLCSVRGYVPRQMAYAPNNFPSIPSSRVVKTKTEHPSTSIGHNIQDAESVSVDSEYDTLDEVETDSKMRLGRGNPYLTDLARKHPKILIKRSYLYFYNVLTVAVFYGLPVVQLVVTYQRVLNQTGQQDLCYYNFLCAHPLGLISDFNHVFSNIAYILLGTLFLIITCIREKTHKDMDFDRQFGIPQHYGLFYAMGVALIMEGVLSGSYHVCPNQLNFQFDSSFMYVMAVLCMVKLYQNRHPDINASAYSTFGILALAVLLGMIGILEGNIYFWRFFVVVHILMCLYLSIKIYYMGCWKITRVSFRGMYNSCVNDFRSGPLNMFIPCHKARFILLLVGNICNWALAFYALYSHPKNFAIFLLAVFLANTMLYFFFYIIMKYINKEKVRIVTWIFLTCSTVCAISAMYFFLHKAVSWSRTAAQSRQYNMECALLRFYDFHDIWHFLSAIGMFFTFMVLLTLDDDLSHTHHSQIPVF</sequence>
<accession>A0A653C1M5</accession>
<evidence type="ECO:0000256" key="6">
    <source>
        <dbReference type="ARBA" id="ARBA00023136"/>
    </source>
</evidence>
<feature type="transmembrane region" description="Helical" evidence="8">
    <location>
        <begin position="558"/>
        <end position="579"/>
    </location>
</feature>
<keyword evidence="3 8" id="KW-0812">Transmembrane</keyword>
<feature type="transmembrane region" description="Helical" evidence="8">
    <location>
        <begin position="462"/>
        <end position="481"/>
    </location>
</feature>
<dbReference type="InterPro" id="IPR025958">
    <property type="entry name" value="SID1_TM_fam"/>
</dbReference>
<feature type="chain" id="PRO_5024942708" evidence="9">
    <location>
        <begin position="19"/>
        <end position="787"/>
    </location>
</feature>
<evidence type="ECO:0000256" key="5">
    <source>
        <dbReference type="ARBA" id="ARBA00022989"/>
    </source>
</evidence>
<dbReference type="Pfam" id="PF13965">
    <property type="entry name" value="SID-1_RNA_chan"/>
    <property type="match status" value="1"/>
</dbReference>
<feature type="transmembrane region" description="Helical" evidence="8">
    <location>
        <begin position="669"/>
        <end position="689"/>
    </location>
</feature>
<feature type="transmembrane region" description="Helical" evidence="8">
    <location>
        <begin position="528"/>
        <end position="546"/>
    </location>
</feature>
<protein>
    <submittedName>
        <fullName evidence="10">Uncharacterized protein</fullName>
    </submittedName>
</protein>
<feature type="transmembrane region" description="Helical" evidence="8">
    <location>
        <begin position="406"/>
        <end position="428"/>
    </location>
</feature>
<dbReference type="GO" id="GO:0005764">
    <property type="term" value="C:lysosome"/>
    <property type="evidence" value="ECO:0007669"/>
    <property type="project" value="TreeGrafter"/>
</dbReference>
<comment type="subcellular location">
    <subcellularLocation>
        <location evidence="1">Membrane</location>
        <topology evidence="1">Multi-pass membrane protein</topology>
    </subcellularLocation>
</comment>
<evidence type="ECO:0000313" key="11">
    <source>
        <dbReference type="Proteomes" id="UP000410492"/>
    </source>
</evidence>
<feature type="transmembrane region" description="Helical" evidence="8">
    <location>
        <begin position="753"/>
        <end position="772"/>
    </location>
</feature>
<keyword evidence="4 9" id="KW-0732">Signal</keyword>
<dbReference type="OrthoDB" id="416618at2759"/>
<keyword evidence="11" id="KW-1185">Reference proteome</keyword>
<dbReference type="GO" id="GO:0003725">
    <property type="term" value="F:double-stranded RNA binding"/>
    <property type="evidence" value="ECO:0007669"/>
    <property type="project" value="TreeGrafter"/>
</dbReference>
<feature type="signal peptide" evidence="9">
    <location>
        <begin position="1"/>
        <end position="18"/>
    </location>
</feature>
<keyword evidence="6 8" id="KW-0472">Membrane</keyword>
<gene>
    <name evidence="10" type="ORF">CALMAC_LOCUS5474</name>
</gene>
<keyword evidence="7" id="KW-0325">Glycoprotein</keyword>
<feature type="transmembrane region" description="Helical" evidence="8">
    <location>
        <begin position="701"/>
        <end position="722"/>
    </location>
</feature>
<feature type="transmembrane region" description="Helical" evidence="8">
    <location>
        <begin position="294"/>
        <end position="316"/>
    </location>
</feature>
<dbReference type="PANTHER" id="PTHR12185:SF14">
    <property type="entry name" value="CHOLESTEROL UPTAKE PROTEIN 1"/>
    <property type="match status" value="1"/>
</dbReference>
<feature type="transmembrane region" description="Helical" evidence="8">
    <location>
        <begin position="644"/>
        <end position="663"/>
    </location>
</feature>
<dbReference type="PANTHER" id="PTHR12185">
    <property type="entry name" value="SID1 TRANSMEMBRANE FAMILY MEMEBER"/>
    <property type="match status" value="1"/>
</dbReference>
<feature type="transmembrane region" description="Helical" evidence="8">
    <location>
        <begin position="502"/>
        <end position="522"/>
    </location>
</feature>
<comment type="similarity">
    <text evidence="2">Belongs to the SID1 family.</text>
</comment>
<keyword evidence="5 8" id="KW-1133">Transmembrane helix</keyword>
<organism evidence="10 11">
    <name type="scientific">Callosobruchus maculatus</name>
    <name type="common">Southern cowpea weevil</name>
    <name type="synonym">Pulse bruchid</name>
    <dbReference type="NCBI Taxonomy" id="64391"/>
    <lineage>
        <taxon>Eukaryota</taxon>
        <taxon>Metazoa</taxon>
        <taxon>Ecdysozoa</taxon>
        <taxon>Arthropoda</taxon>
        <taxon>Hexapoda</taxon>
        <taxon>Insecta</taxon>
        <taxon>Pterygota</taxon>
        <taxon>Neoptera</taxon>
        <taxon>Endopterygota</taxon>
        <taxon>Coleoptera</taxon>
        <taxon>Polyphaga</taxon>
        <taxon>Cucujiformia</taxon>
        <taxon>Chrysomeloidea</taxon>
        <taxon>Chrysomelidae</taxon>
        <taxon>Bruchinae</taxon>
        <taxon>Bruchini</taxon>
        <taxon>Callosobruchus</taxon>
    </lineage>
</organism>
<evidence type="ECO:0000256" key="9">
    <source>
        <dbReference type="SAM" id="SignalP"/>
    </source>
</evidence>
<dbReference type="Proteomes" id="UP000410492">
    <property type="component" value="Unassembled WGS sequence"/>
</dbReference>
<evidence type="ECO:0000256" key="4">
    <source>
        <dbReference type="ARBA" id="ARBA00022729"/>
    </source>
</evidence>
<reference evidence="10 11" key="1">
    <citation type="submission" date="2019-01" db="EMBL/GenBank/DDBJ databases">
        <authorList>
            <person name="Sayadi A."/>
        </authorList>
    </citation>
    <scope>NUCLEOTIDE SEQUENCE [LARGE SCALE GENOMIC DNA]</scope>
</reference>
<name>A0A653C1M5_CALMS</name>
<proteinExistence type="inferred from homology"/>
<dbReference type="GO" id="GO:0005886">
    <property type="term" value="C:plasma membrane"/>
    <property type="evidence" value="ECO:0007669"/>
    <property type="project" value="TreeGrafter"/>
</dbReference>